<proteinExistence type="predicted"/>
<dbReference type="EMBL" id="JAQOMS010000002">
    <property type="protein sequence ID" value="MDC2888972.1"/>
    <property type="molecule type" value="Genomic_DNA"/>
</dbReference>
<sequence>MKTTKKPAQQIVLLLIEALGIQGERVENLKSGFLWGLGFGLSITIIVLISQYLNPNEFEKMKDYTPTKIGSFEVISKVGRVEGSNFIIAGEYKVTGSQEFERYRVDAVIRNVKGIFLQQCSSDIDTHSVEVEKTLQK</sequence>
<dbReference type="Proteomes" id="UP001528411">
    <property type="component" value="Unassembled WGS sequence"/>
</dbReference>
<evidence type="ECO:0000313" key="3">
    <source>
        <dbReference type="Proteomes" id="UP001528411"/>
    </source>
</evidence>
<gene>
    <name evidence="2" type="ORF">PN838_09540</name>
</gene>
<feature type="transmembrane region" description="Helical" evidence="1">
    <location>
        <begin position="33"/>
        <end position="53"/>
    </location>
</feature>
<keyword evidence="3" id="KW-1185">Reference proteome</keyword>
<keyword evidence="1" id="KW-1133">Transmembrane helix</keyword>
<name>A0ABT5FBQ9_9GAMM</name>
<organism evidence="2 3">
    <name type="scientific">Psychrosphaera algicola</name>
    <dbReference type="NCBI Taxonomy" id="3023714"/>
    <lineage>
        <taxon>Bacteria</taxon>
        <taxon>Pseudomonadati</taxon>
        <taxon>Pseudomonadota</taxon>
        <taxon>Gammaproteobacteria</taxon>
        <taxon>Alteromonadales</taxon>
        <taxon>Pseudoalteromonadaceae</taxon>
        <taxon>Psychrosphaera</taxon>
    </lineage>
</organism>
<evidence type="ECO:0000313" key="2">
    <source>
        <dbReference type="EMBL" id="MDC2888972.1"/>
    </source>
</evidence>
<evidence type="ECO:0000256" key="1">
    <source>
        <dbReference type="SAM" id="Phobius"/>
    </source>
</evidence>
<keyword evidence="1" id="KW-0812">Transmembrane</keyword>
<comment type="caution">
    <text evidence="2">The sequence shown here is derived from an EMBL/GenBank/DDBJ whole genome shotgun (WGS) entry which is preliminary data.</text>
</comment>
<dbReference type="RefSeq" id="WP_272180514.1">
    <property type="nucleotide sequence ID" value="NZ_JAQOMS010000002.1"/>
</dbReference>
<reference evidence="2 3" key="1">
    <citation type="submission" date="2023-01" db="EMBL/GenBank/DDBJ databases">
        <title>Psychrosphaera sp. nov., isolated from marine algae.</title>
        <authorList>
            <person name="Bayburt H."/>
            <person name="Choi B.J."/>
            <person name="Kim J.M."/>
            <person name="Choi D.G."/>
            <person name="Jeon C.O."/>
        </authorList>
    </citation>
    <scope>NUCLEOTIDE SEQUENCE [LARGE SCALE GENOMIC DNA]</scope>
    <source>
        <strain evidence="2 3">G1-22</strain>
    </source>
</reference>
<protein>
    <submittedName>
        <fullName evidence="2">Uncharacterized protein</fullName>
    </submittedName>
</protein>
<keyword evidence="1" id="KW-0472">Membrane</keyword>
<accession>A0ABT5FBQ9</accession>